<evidence type="ECO:0000313" key="5">
    <source>
        <dbReference type="EMBL" id="SLN67885.1"/>
    </source>
</evidence>
<dbReference type="InterPro" id="IPR015797">
    <property type="entry name" value="NUDIX_hydrolase-like_dom_sf"/>
</dbReference>
<comment type="similarity">
    <text evidence="3">Belongs to the Nudix hydrolase family.</text>
</comment>
<evidence type="ECO:0000256" key="3">
    <source>
        <dbReference type="RuleBase" id="RU003476"/>
    </source>
</evidence>
<organism evidence="5 6">
    <name type="scientific">Pseudooceanicola marinus</name>
    <dbReference type="NCBI Taxonomy" id="396013"/>
    <lineage>
        <taxon>Bacteria</taxon>
        <taxon>Pseudomonadati</taxon>
        <taxon>Pseudomonadota</taxon>
        <taxon>Alphaproteobacteria</taxon>
        <taxon>Rhodobacterales</taxon>
        <taxon>Paracoccaceae</taxon>
        <taxon>Pseudooceanicola</taxon>
    </lineage>
</organism>
<dbReference type="InterPro" id="IPR020476">
    <property type="entry name" value="Nudix_hydrolase"/>
</dbReference>
<protein>
    <submittedName>
        <fullName evidence="5">RNA pyrophosphohydrolase</fullName>
    </submittedName>
</protein>
<keyword evidence="6" id="KW-1185">Reference proteome</keyword>
<reference evidence="6" key="1">
    <citation type="submission" date="2017-03" db="EMBL/GenBank/DDBJ databases">
        <authorList>
            <person name="Rodrigo-Torres L."/>
            <person name="Arahal R.D."/>
            <person name="Lucena T."/>
        </authorList>
    </citation>
    <scope>NUCLEOTIDE SEQUENCE [LARGE SCALE GENOMIC DNA]</scope>
    <source>
        <strain evidence="6">CECT 7751</strain>
    </source>
</reference>
<evidence type="ECO:0000256" key="2">
    <source>
        <dbReference type="ARBA" id="ARBA00022801"/>
    </source>
</evidence>
<evidence type="ECO:0000256" key="1">
    <source>
        <dbReference type="ARBA" id="ARBA00001946"/>
    </source>
</evidence>
<proteinExistence type="inferred from homology"/>
<evidence type="ECO:0000259" key="4">
    <source>
        <dbReference type="PROSITE" id="PS51462"/>
    </source>
</evidence>
<dbReference type="PANTHER" id="PTHR43736">
    <property type="entry name" value="ADP-RIBOSE PYROPHOSPHATASE"/>
    <property type="match status" value="1"/>
</dbReference>
<dbReference type="Proteomes" id="UP000193963">
    <property type="component" value="Unassembled WGS sequence"/>
</dbReference>
<gene>
    <name evidence="5" type="ORF">PSM7751_03535</name>
</gene>
<name>A0A1X7A1F0_9RHOB</name>
<dbReference type="InterPro" id="IPR000086">
    <property type="entry name" value="NUDIX_hydrolase_dom"/>
</dbReference>
<keyword evidence="2 3" id="KW-0378">Hydrolase</keyword>
<accession>A0A1X7A1F0</accession>
<sequence length="143" mass="16228">MRRYGKPPLSDTQYTLRPGAYAILPRDGKLLLTYQAEPEAEVQLPGGGIDPGESPVRALHREVWEETGWTIAAPRRVGVYRRFVWMPDYDMYAEKLCHIYMARPIMARSEPIEPHHTALWMAPEIAVDLLGSEGDAGILRQLL</sequence>
<feature type="domain" description="Nudix hydrolase" evidence="4">
    <location>
        <begin position="15"/>
        <end position="143"/>
    </location>
</feature>
<comment type="cofactor">
    <cofactor evidence="1">
        <name>Mg(2+)</name>
        <dbReference type="ChEBI" id="CHEBI:18420"/>
    </cofactor>
</comment>
<dbReference type="EMBL" id="FWFN01000008">
    <property type="protein sequence ID" value="SLN67885.1"/>
    <property type="molecule type" value="Genomic_DNA"/>
</dbReference>
<dbReference type="Pfam" id="PF00293">
    <property type="entry name" value="NUDIX"/>
    <property type="match status" value="1"/>
</dbReference>
<dbReference type="PROSITE" id="PS51462">
    <property type="entry name" value="NUDIX"/>
    <property type="match status" value="1"/>
</dbReference>
<dbReference type="PANTHER" id="PTHR43736:SF1">
    <property type="entry name" value="DIHYDRONEOPTERIN TRIPHOSPHATE DIPHOSPHATASE"/>
    <property type="match status" value="1"/>
</dbReference>
<dbReference type="Gene3D" id="3.90.79.10">
    <property type="entry name" value="Nucleoside Triphosphate Pyrophosphohydrolase"/>
    <property type="match status" value="1"/>
</dbReference>
<dbReference type="PROSITE" id="PS00893">
    <property type="entry name" value="NUDIX_BOX"/>
    <property type="match status" value="1"/>
</dbReference>
<evidence type="ECO:0000313" key="6">
    <source>
        <dbReference type="Proteomes" id="UP000193963"/>
    </source>
</evidence>
<dbReference type="PRINTS" id="PR00502">
    <property type="entry name" value="NUDIXFAMILY"/>
</dbReference>
<dbReference type="AlphaFoldDB" id="A0A1X7A1F0"/>
<dbReference type="SUPFAM" id="SSF55811">
    <property type="entry name" value="Nudix"/>
    <property type="match status" value="1"/>
</dbReference>
<dbReference type="InterPro" id="IPR020084">
    <property type="entry name" value="NUDIX_hydrolase_CS"/>
</dbReference>
<dbReference type="GO" id="GO:0016787">
    <property type="term" value="F:hydrolase activity"/>
    <property type="evidence" value="ECO:0007669"/>
    <property type="project" value="UniProtKB-KW"/>
</dbReference>